<evidence type="ECO:0000256" key="1">
    <source>
        <dbReference type="SAM" id="MobiDB-lite"/>
    </source>
</evidence>
<protein>
    <submittedName>
        <fullName evidence="2">Uncharacterized protein</fullName>
    </submittedName>
</protein>
<name>A0A4C1T2I4_EUMVA</name>
<proteinExistence type="predicted"/>
<accession>A0A4C1T2I4</accession>
<feature type="region of interest" description="Disordered" evidence="1">
    <location>
        <begin position="1"/>
        <end position="24"/>
    </location>
</feature>
<evidence type="ECO:0000313" key="2">
    <source>
        <dbReference type="EMBL" id="GBP07760.1"/>
    </source>
</evidence>
<organism evidence="2 3">
    <name type="scientific">Eumeta variegata</name>
    <name type="common">Bagworm moth</name>
    <name type="synonym">Eumeta japonica</name>
    <dbReference type="NCBI Taxonomy" id="151549"/>
    <lineage>
        <taxon>Eukaryota</taxon>
        <taxon>Metazoa</taxon>
        <taxon>Ecdysozoa</taxon>
        <taxon>Arthropoda</taxon>
        <taxon>Hexapoda</taxon>
        <taxon>Insecta</taxon>
        <taxon>Pterygota</taxon>
        <taxon>Neoptera</taxon>
        <taxon>Endopterygota</taxon>
        <taxon>Lepidoptera</taxon>
        <taxon>Glossata</taxon>
        <taxon>Ditrysia</taxon>
        <taxon>Tineoidea</taxon>
        <taxon>Psychidae</taxon>
        <taxon>Oiketicinae</taxon>
        <taxon>Eumeta</taxon>
    </lineage>
</organism>
<keyword evidence="3" id="KW-1185">Reference proteome</keyword>
<reference evidence="2 3" key="1">
    <citation type="journal article" date="2019" name="Commun. Biol.">
        <title>The bagworm genome reveals a unique fibroin gene that provides high tensile strength.</title>
        <authorList>
            <person name="Kono N."/>
            <person name="Nakamura H."/>
            <person name="Ohtoshi R."/>
            <person name="Tomita M."/>
            <person name="Numata K."/>
            <person name="Arakawa K."/>
        </authorList>
    </citation>
    <scope>NUCLEOTIDE SEQUENCE [LARGE SCALE GENOMIC DNA]</scope>
</reference>
<dbReference type="OrthoDB" id="8958038at2759"/>
<dbReference type="EMBL" id="BGZK01004237">
    <property type="protein sequence ID" value="GBP07760.1"/>
    <property type="molecule type" value="Genomic_DNA"/>
</dbReference>
<gene>
    <name evidence="2" type="ORF">EVAR_69755_1</name>
</gene>
<dbReference type="Proteomes" id="UP000299102">
    <property type="component" value="Unassembled WGS sequence"/>
</dbReference>
<dbReference type="AlphaFoldDB" id="A0A4C1T2I4"/>
<comment type="caution">
    <text evidence="2">The sequence shown here is derived from an EMBL/GenBank/DDBJ whole genome shotgun (WGS) entry which is preliminary data.</text>
</comment>
<sequence>MPPEDKGTSKTTSTGRNEDMFINPAKVPLKRRSDIGTNFVVTDGELRRSNDMFDYEYIQCELASKDIQWEFNCAANPGR</sequence>
<evidence type="ECO:0000313" key="3">
    <source>
        <dbReference type="Proteomes" id="UP000299102"/>
    </source>
</evidence>